<dbReference type="AlphaFoldDB" id="A0A9J6RLA5"/>
<protein>
    <submittedName>
        <fullName evidence="2">Helix-turn-helix transcriptional regulator</fullName>
    </submittedName>
</protein>
<name>A0A9J6RLA5_9GAMM</name>
<evidence type="ECO:0000313" key="2">
    <source>
        <dbReference type="EMBL" id="MCZ0865212.1"/>
    </source>
</evidence>
<proteinExistence type="predicted"/>
<dbReference type="EMBL" id="JAPTGG010000006">
    <property type="protein sequence ID" value="MCZ0865212.1"/>
    <property type="molecule type" value="Genomic_DNA"/>
</dbReference>
<feature type="domain" description="PBP" evidence="1">
    <location>
        <begin position="141"/>
        <end position="323"/>
    </location>
</feature>
<dbReference type="PANTHER" id="PTHR38431">
    <property type="entry name" value="BLL2305 PROTEIN"/>
    <property type="match status" value="1"/>
</dbReference>
<accession>A0A9J6RLA5</accession>
<gene>
    <name evidence="2" type="ORF">O0V09_08380</name>
</gene>
<comment type="caution">
    <text evidence="2">The sequence shown here is derived from an EMBL/GenBank/DDBJ whole genome shotgun (WGS) entry which is preliminary data.</text>
</comment>
<organism evidence="2 3">
    <name type="scientific">Dasania phycosphaerae</name>
    <dbReference type="NCBI Taxonomy" id="2950436"/>
    <lineage>
        <taxon>Bacteria</taxon>
        <taxon>Pseudomonadati</taxon>
        <taxon>Pseudomonadota</taxon>
        <taxon>Gammaproteobacteria</taxon>
        <taxon>Cellvibrionales</taxon>
        <taxon>Spongiibacteraceae</taxon>
        <taxon>Dasania</taxon>
    </lineage>
</organism>
<keyword evidence="3" id="KW-1185">Reference proteome</keyword>
<evidence type="ECO:0000259" key="1">
    <source>
        <dbReference type="Pfam" id="PF12727"/>
    </source>
</evidence>
<evidence type="ECO:0000313" key="3">
    <source>
        <dbReference type="Proteomes" id="UP001069090"/>
    </source>
</evidence>
<sequence>MSIKRIHIDPAWSFHDEAGNHIDPLLFKLLQAIREHGKLTQATKAIGVSYRHGWNLLNKWASFFGTEVVSLEKGKGATLTPLGEKLVWAEQRVMARLKPQMDNLASEINIELHRALSDVAPLLRLHASHGYAVALLPDFASDYQLDLQYQSPLDALSALNRGACDIAGFHIPTGVVIPELMAAYSKLIKPQAHVAIRFISREQGLMVQAGNPQNVQGFKDLLRPQLKFINRQKDSGTRSLLDQLLKDEGIAVAGIQGYSDQEFTHGAIAAYVAAGMADVGFGVKAAAKQFGLDFIPIASEDYIMVCNRKALNDVALIRFINEIQSEAFHQAVAKLPGYKSDRCGEILSVGELLAAAS</sequence>
<dbReference type="Proteomes" id="UP001069090">
    <property type="component" value="Unassembled WGS sequence"/>
</dbReference>
<dbReference type="InterPro" id="IPR036390">
    <property type="entry name" value="WH_DNA-bd_sf"/>
</dbReference>
<dbReference type="SUPFAM" id="SSF46785">
    <property type="entry name" value="Winged helix' DNA-binding domain"/>
    <property type="match status" value="1"/>
</dbReference>
<dbReference type="SUPFAM" id="SSF53850">
    <property type="entry name" value="Periplasmic binding protein-like II"/>
    <property type="match status" value="1"/>
</dbReference>
<dbReference type="Gene3D" id="3.40.190.10">
    <property type="entry name" value="Periplasmic binding protein-like II"/>
    <property type="match status" value="1"/>
</dbReference>
<dbReference type="InterPro" id="IPR024370">
    <property type="entry name" value="PBP_domain"/>
</dbReference>
<dbReference type="RefSeq" id="WP_258331361.1">
    <property type="nucleotide sequence ID" value="NZ_JAPTGG010000006.1"/>
</dbReference>
<dbReference type="InterPro" id="IPR036388">
    <property type="entry name" value="WH-like_DNA-bd_sf"/>
</dbReference>
<dbReference type="Gene3D" id="1.10.10.10">
    <property type="entry name" value="Winged helix-like DNA-binding domain superfamily/Winged helix DNA-binding domain"/>
    <property type="match status" value="1"/>
</dbReference>
<dbReference type="PANTHER" id="PTHR38431:SF1">
    <property type="entry name" value="BLL2305 PROTEIN"/>
    <property type="match status" value="1"/>
</dbReference>
<reference evidence="2 3" key="1">
    <citation type="submission" date="2022-12" db="EMBL/GenBank/DDBJ databases">
        <title>Dasania phycosphaerae sp. nov., isolated from particulate material of the south coast of Korea.</title>
        <authorList>
            <person name="Jiang Y."/>
        </authorList>
    </citation>
    <scope>NUCLEOTIDE SEQUENCE [LARGE SCALE GENOMIC DNA]</scope>
    <source>
        <strain evidence="2 3">GY-19</strain>
    </source>
</reference>
<dbReference type="Pfam" id="PF12727">
    <property type="entry name" value="PBP_like"/>
    <property type="match status" value="1"/>
</dbReference>